<feature type="compositionally biased region" description="Polar residues" evidence="1">
    <location>
        <begin position="7"/>
        <end position="35"/>
    </location>
</feature>
<feature type="region of interest" description="Disordered" evidence="1">
    <location>
        <begin position="1"/>
        <end position="101"/>
    </location>
</feature>
<feature type="transmembrane region" description="Helical" evidence="2">
    <location>
        <begin position="602"/>
        <end position="624"/>
    </location>
</feature>
<feature type="transmembrane region" description="Helical" evidence="2">
    <location>
        <begin position="738"/>
        <end position="760"/>
    </location>
</feature>
<feature type="transmembrane region" description="Helical" evidence="2">
    <location>
        <begin position="684"/>
        <end position="703"/>
    </location>
</feature>
<name>A0A1H3IN45_9FIRM</name>
<feature type="transmembrane region" description="Helical" evidence="2">
    <location>
        <begin position="659"/>
        <end position="678"/>
    </location>
</feature>
<dbReference type="OrthoDB" id="3196806at2"/>
<keyword evidence="2" id="KW-0812">Transmembrane</keyword>
<feature type="transmembrane region" description="Helical" evidence="2">
    <location>
        <begin position="244"/>
        <end position="262"/>
    </location>
</feature>
<dbReference type="AlphaFoldDB" id="A0A1H3IN45"/>
<feature type="transmembrane region" description="Helical" evidence="2">
    <location>
        <begin position="268"/>
        <end position="288"/>
    </location>
</feature>
<evidence type="ECO:0000313" key="4">
    <source>
        <dbReference type="Proteomes" id="UP000183918"/>
    </source>
</evidence>
<feature type="transmembrane region" description="Helical" evidence="2">
    <location>
        <begin position="630"/>
        <end position="652"/>
    </location>
</feature>
<evidence type="ECO:0000313" key="3">
    <source>
        <dbReference type="EMBL" id="SDY28785.1"/>
    </source>
</evidence>
<evidence type="ECO:0000256" key="1">
    <source>
        <dbReference type="SAM" id="MobiDB-lite"/>
    </source>
</evidence>
<dbReference type="STRING" id="1122142.SAMN02910414_01212"/>
<feature type="transmembrane region" description="Helical" evidence="2">
    <location>
        <begin position="420"/>
        <end position="441"/>
    </location>
</feature>
<feature type="transmembrane region" description="Helical" evidence="2">
    <location>
        <begin position="447"/>
        <end position="469"/>
    </location>
</feature>
<feature type="transmembrane region" description="Helical" evidence="2">
    <location>
        <begin position="354"/>
        <end position="373"/>
    </location>
</feature>
<accession>A0A1H3IN45</accession>
<gene>
    <name evidence="3" type="ORF">SAMN02910414_01212</name>
</gene>
<feature type="transmembrane region" description="Helical" evidence="2">
    <location>
        <begin position="379"/>
        <end position="399"/>
    </location>
</feature>
<feature type="transmembrane region" description="Helical" evidence="2">
    <location>
        <begin position="538"/>
        <end position="559"/>
    </location>
</feature>
<protein>
    <submittedName>
        <fullName evidence="3">Uncharacterized protein</fullName>
    </submittedName>
</protein>
<feature type="transmembrane region" description="Helical" evidence="2">
    <location>
        <begin position="476"/>
        <end position="498"/>
    </location>
</feature>
<feature type="transmembrane region" description="Helical" evidence="2">
    <location>
        <begin position="218"/>
        <end position="237"/>
    </location>
</feature>
<feature type="compositionally biased region" description="Low complexity" evidence="1">
    <location>
        <begin position="37"/>
        <end position="99"/>
    </location>
</feature>
<dbReference type="RefSeq" id="WP_074717075.1">
    <property type="nucleotide sequence ID" value="NZ_FNPG01000012.1"/>
</dbReference>
<feature type="transmembrane region" description="Helical" evidence="2">
    <location>
        <begin position="135"/>
        <end position="156"/>
    </location>
</feature>
<dbReference type="Proteomes" id="UP000183918">
    <property type="component" value="Unassembled WGS sequence"/>
</dbReference>
<evidence type="ECO:0000256" key="2">
    <source>
        <dbReference type="SAM" id="Phobius"/>
    </source>
</evidence>
<feature type="region of interest" description="Disordered" evidence="1">
    <location>
        <begin position="823"/>
        <end position="847"/>
    </location>
</feature>
<proteinExistence type="predicted"/>
<feature type="transmembrane region" description="Helical" evidence="2">
    <location>
        <begin position="295"/>
        <end position="316"/>
    </location>
</feature>
<feature type="transmembrane region" description="Helical" evidence="2">
    <location>
        <begin position="162"/>
        <end position="181"/>
    </location>
</feature>
<keyword evidence="4" id="KW-1185">Reference proteome</keyword>
<feature type="transmembrane region" description="Helical" evidence="2">
    <location>
        <begin position="322"/>
        <end position="342"/>
    </location>
</feature>
<keyword evidence="2" id="KW-0472">Membrane</keyword>
<sequence length="847" mass="95941">MKKVDNESSMNADFNNQPNRSTNYNNQSMLNNGSISGRPMHGNPMPNNGPMHGNPMPNNGPMHGNPMPNNGPMHGNPMPNNRPMHGNPMPNNGPMNGNPFNNRAIPNNYLNENMNNNSDGIKKERTIESWIGTRGMVILASIMIVVSIVLFGKILFDDFEKVIVYSVLYTVFIGISLFGFIKSIKNTNDFWYKTIMCSGICATYFLEISTYKSFNLDFLVITGMFALWTLGAMALMYKDSIMSIIVTTSGTFFTINFLMIVGKMNERAGFVVMIYTALYVVLSIAINFKNELKYCSMIICSIELFYAYCAAIVSVVSSKSHYTMEFRICGVVLFGLLFIYSLVFSWKNDKTVEVIIFSVLTKIMFIITLYIYRNGFVGGTGYIIALGSIVLLEDIINLARNRIGEKKEQNLGLAYKVCKIVSDIIIFAMICSTIKVGYFSWFWHNEYLKTFSIEFYIVLTVLAIFTIIAKKDFYTIRFAAVMIVSTFIGSFNLLLVRLYNINNFALVLCICFYAFFLNYIVMMFDFYRKKEHTLENYIIQYIAFLTLAIVSMNNFRLWYLGAKSFENNGDVVFLIELTVIILMHKVLSIIKFYEVKQKSSIVVFNIIMRIADGLMYLVLVNTFVSERTQFNKLLGTVLALFLIGIDLIEVLIKKKVTSTFIISNAVKVYAVLIGVLISYSAKGYIVSIAIFVVSTLYVFIGFLEKFRSKMLRRAGLVMALLCVLKMMLYDLASGALLGYAIGFLVSGLLCALISFIYSYFEKKYIDVYENDKVEDDLKDKNAEMQRNYYDMLNSRMVPMGVNPGMQAPNGMPMNPRMNPGMNQGINPGVNSGMQNPNGVNPNNPFSR</sequence>
<reference evidence="3 4" key="1">
    <citation type="submission" date="2016-10" db="EMBL/GenBank/DDBJ databases">
        <authorList>
            <person name="de Groot N.N."/>
        </authorList>
    </citation>
    <scope>NUCLEOTIDE SEQUENCE [LARGE SCALE GENOMIC DNA]</scope>
    <source>
        <strain evidence="3 4">DSM 14045</strain>
    </source>
</reference>
<dbReference type="EMBL" id="FNPG01000012">
    <property type="protein sequence ID" value="SDY28785.1"/>
    <property type="molecule type" value="Genomic_DNA"/>
</dbReference>
<keyword evidence="2" id="KW-1133">Transmembrane helix</keyword>
<feature type="transmembrane region" description="Helical" evidence="2">
    <location>
        <begin position="504"/>
        <end position="526"/>
    </location>
</feature>
<organism evidence="3 4">
    <name type="scientific">Lachnobacterium bovis DSM 14045</name>
    <dbReference type="NCBI Taxonomy" id="1122142"/>
    <lineage>
        <taxon>Bacteria</taxon>
        <taxon>Bacillati</taxon>
        <taxon>Bacillota</taxon>
        <taxon>Clostridia</taxon>
        <taxon>Lachnospirales</taxon>
        <taxon>Lachnospiraceae</taxon>
        <taxon>Lachnobacterium</taxon>
    </lineage>
</organism>
<feature type="transmembrane region" description="Helical" evidence="2">
    <location>
        <begin position="715"/>
        <end position="732"/>
    </location>
</feature>